<comment type="caution">
    <text evidence="9">The sequence shown here is derived from an EMBL/GenBank/DDBJ whole genome shotgun (WGS) entry which is preliminary data.</text>
</comment>
<evidence type="ECO:0000313" key="9">
    <source>
        <dbReference type="EMBL" id="PWB00366.1"/>
    </source>
</evidence>
<dbReference type="Gene3D" id="3.40.50.300">
    <property type="entry name" value="P-loop containing nucleotide triphosphate hydrolases"/>
    <property type="match status" value="1"/>
</dbReference>
<dbReference type="EMBL" id="PUEC01000045">
    <property type="protein sequence ID" value="PWB00366.1"/>
    <property type="molecule type" value="Genomic_DNA"/>
</dbReference>
<comment type="similarity">
    <text evidence="6 7">Belongs to the RecF family.</text>
</comment>
<dbReference type="InterPro" id="IPR027417">
    <property type="entry name" value="P-loop_NTPase"/>
</dbReference>
<evidence type="ECO:0000256" key="4">
    <source>
        <dbReference type="ARBA" id="ARBA00022840"/>
    </source>
</evidence>
<feature type="binding site" evidence="6">
    <location>
        <begin position="30"/>
        <end position="37"/>
    </location>
    <ligand>
        <name>ATP</name>
        <dbReference type="ChEBI" id="CHEBI:30616"/>
    </ligand>
</feature>
<dbReference type="PANTHER" id="PTHR32182:SF0">
    <property type="entry name" value="DNA REPLICATION AND REPAIR PROTEIN RECF"/>
    <property type="match status" value="1"/>
</dbReference>
<keyword evidence="6 7" id="KW-0742">SOS response</keyword>
<dbReference type="GO" id="GO:0009432">
    <property type="term" value="P:SOS response"/>
    <property type="evidence" value="ECO:0007669"/>
    <property type="project" value="UniProtKB-UniRule"/>
</dbReference>
<evidence type="ECO:0000256" key="5">
    <source>
        <dbReference type="ARBA" id="ARBA00023125"/>
    </source>
</evidence>
<dbReference type="PROSITE" id="PS00618">
    <property type="entry name" value="RECF_2"/>
    <property type="match status" value="1"/>
</dbReference>
<dbReference type="GO" id="GO:0005524">
    <property type="term" value="F:ATP binding"/>
    <property type="evidence" value="ECO:0007669"/>
    <property type="project" value="UniProtKB-UniRule"/>
</dbReference>
<accession>A0A2V1ILR8</accession>
<dbReference type="InterPro" id="IPR001238">
    <property type="entry name" value="DNA-binding_RecF"/>
</dbReference>
<dbReference type="PANTHER" id="PTHR32182">
    <property type="entry name" value="DNA REPLICATION AND REPAIR PROTEIN RECF"/>
    <property type="match status" value="1"/>
</dbReference>
<feature type="domain" description="Endonuclease GajA/Old nuclease/RecF-like AAA" evidence="8">
    <location>
        <begin position="1"/>
        <end position="56"/>
    </location>
</feature>
<dbReference type="AlphaFoldDB" id="A0A2V1ILR8"/>
<comment type="subcellular location">
    <subcellularLocation>
        <location evidence="6 7">Cytoplasm</location>
    </subcellularLocation>
</comment>
<dbReference type="InterPro" id="IPR018078">
    <property type="entry name" value="DNA-binding_RecF_CS"/>
</dbReference>
<evidence type="ECO:0000259" key="8">
    <source>
        <dbReference type="Pfam" id="PF13175"/>
    </source>
</evidence>
<dbReference type="Gene3D" id="1.20.1050.90">
    <property type="entry name" value="RecF/RecN/SMC, N-terminal domain"/>
    <property type="match status" value="1"/>
</dbReference>
<dbReference type="GeneID" id="82527248"/>
<dbReference type="GO" id="GO:0005737">
    <property type="term" value="C:cytoplasm"/>
    <property type="evidence" value="ECO:0007669"/>
    <property type="project" value="UniProtKB-SubCell"/>
</dbReference>
<dbReference type="SUPFAM" id="SSF52540">
    <property type="entry name" value="P-loop containing nucleoside triphosphate hydrolases"/>
    <property type="match status" value="1"/>
</dbReference>
<evidence type="ECO:0000256" key="2">
    <source>
        <dbReference type="ARBA" id="ARBA00022705"/>
    </source>
</evidence>
<comment type="function">
    <text evidence="6 7">The RecF protein is involved in DNA metabolism; it is required for DNA replication and normal SOS inducibility. RecF binds preferentially to single-stranded, linear DNA. It also seems to bind ATP.</text>
</comment>
<gene>
    <name evidence="6" type="primary">recF</name>
    <name evidence="9" type="ORF">C5O23_13070</name>
</gene>
<dbReference type="PROSITE" id="PS00617">
    <property type="entry name" value="RECF_1"/>
    <property type="match status" value="1"/>
</dbReference>
<keyword evidence="2 6" id="KW-0235">DNA replication</keyword>
<evidence type="ECO:0000256" key="1">
    <source>
        <dbReference type="ARBA" id="ARBA00022490"/>
    </source>
</evidence>
<keyword evidence="1 6" id="KW-0963">Cytoplasm</keyword>
<name>A0A2V1ILR8_9BACT</name>
<dbReference type="InterPro" id="IPR041685">
    <property type="entry name" value="AAA_GajA/Old/RecF-like"/>
</dbReference>
<keyword evidence="4 6" id="KW-0067">ATP-binding</keyword>
<evidence type="ECO:0000313" key="10">
    <source>
        <dbReference type="Proteomes" id="UP000244905"/>
    </source>
</evidence>
<dbReference type="GO" id="GO:0006302">
    <property type="term" value="P:double-strand break repair"/>
    <property type="evidence" value="ECO:0007669"/>
    <property type="project" value="TreeGrafter"/>
</dbReference>
<evidence type="ECO:0000256" key="3">
    <source>
        <dbReference type="ARBA" id="ARBA00022741"/>
    </source>
</evidence>
<evidence type="ECO:0000256" key="6">
    <source>
        <dbReference type="HAMAP-Rule" id="MF_00365"/>
    </source>
</evidence>
<proteinExistence type="inferred from homology"/>
<protein>
    <recommendedName>
        <fullName evidence="6 7">DNA replication and repair protein RecF</fullName>
    </recommendedName>
</protein>
<keyword evidence="6 7" id="KW-0227">DNA damage</keyword>
<keyword evidence="3 6" id="KW-0547">Nucleotide-binding</keyword>
<dbReference type="HAMAP" id="MF_00365">
    <property type="entry name" value="RecF"/>
    <property type="match status" value="1"/>
</dbReference>
<evidence type="ECO:0000256" key="7">
    <source>
        <dbReference type="RuleBase" id="RU000578"/>
    </source>
</evidence>
<dbReference type="Proteomes" id="UP000244905">
    <property type="component" value="Unassembled WGS sequence"/>
</dbReference>
<dbReference type="GO" id="GO:0003697">
    <property type="term" value="F:single-stranded DNA binding"/>
    <property type="evidence" value="ECO:0007669"/>
    <property type="project" value="UniProtKB-UniRule"/>
</dbReference>
<reference evidence="10" key="1">
    <citation type="submission" date="2018-02" db="EMBL/GenBank/DDBJ databases">
        <authorList>
            <person name="Clavel T."/>
            <person name="Strowig T."/>
        </authorList>
    </citation>
    <scope>NUCLEOTIDE SEQUENCE [LARGE SCALE GENOMIC DNA]</scope>
    <source>
        <strain evidence="10">DSM 103720</strain>
    </source>
</reference>
<dbReference type="Pfam" id="PF13175">
    <property type="entry name" value="AAA_15"/>
    <property type="match status" value="1"/>
</dbReference>
<dbReference type="GO" id="GO:0006260">
    <property type="term" value="P:DNA replication"/>
    <property type="evidence" value="ECO:0007669"/>
    <property type="project" value="UniProtKB-UniRule"/>
</dbReference>
<dbReference type="GO" id="GO:0000731">
    <property type="term" value="P:DNA synthesis involved in DNA repair"/>
    <property type="evidence" value="ECO:0007669"/>
    <property type="project" value="TreeGrafter"/>
</dbReference>
<sequence>MRLEELSLTNFKNIPEARLEFSGKVNCFLGNNGMGKSNMLDAIYFLSFCKSFSRVPDKMVIRRGEDFAMARGKYVRKDTDEELTLGLTAGRRKSLRRGGKEYDRLSSHIGSFPLVMVAPQDIDLIRESGEERRHWMDMVISQSDPLYLDSLIRYNRALEQRNKLLREGSVDPNLYAAVEIVMEMAADYIHSVRAARIAELTVIFDRYYSSIAGSSEHVSLSYQSGLNRPDITLQTLLDEARRHDEIVKHTSVGIHRDDIGMDLDGMPMRRTGSQGQCKTFTIALRLAQYDFLHRATGIRPLLLLDDIFDKLDASRVERIMELVISDSFGQIFITDTNRTHLDEIMSRTGGDYRMWMVENGIFSPMH</sequence>
<dbReference type="RefSeq" id="WP_107033358.1">
    <property type="nucleotide sequence ID" value="NZ_CAOVVU010000006.1"/>
</dbReference>
<keyword evidence="5 6" id="KW-0238">DNA-binding</keyword>
<dbReference type="NCBIfam" id="TIGR00611">
    <property type="entry name" value="recf"/>
    <property type="match status" value="1"/>
</dbReference>
<dbReference type="InterPro" id="IPR042174">
    <property type="entry name" value="RecF_2"/>
</dbReference>
<organism evidence="9 10">
    <name type="scientific">Duncaniella muris</name>
    <dbReference type="NCBI Taxonomy" id="2094150"/>
    <lineage>
        <taxon>Bacteria</taxon>
        <taxon>Pseudomonadati</taxon>
        <taxon>Bacteroidota</taxon>
        <taxon>Bacteroidia</taxon>
        <taxon>Bacteroidales</taxon>
        <taxon>Muribaculaceae</taxon>
        <taxon>Duncaniella</taxon>
    </lineage>
</organism>
<keyword evidence="10" id="KW-1185">Reference proteome</keyword>
<keyword evidence="6 7" id="KW-0234">DNA repair</keyword>